<accession>S8EBW5</accession>
<dbReference type="InParanoid" id="S8EBW5"/>
<gene>
    <name evidence="1" type="ORF">FOMPIDRAFT_1015466</name>
</gene>
<keyword evidence="2" id="KW-1185">Reference proteome</keyword>
<proteinExistence type="predicted"/>
<evidence type="ECO:0000313" key="2">
    <source>
        <dbReference type="Proteomes" id="UP000015241"/>
    </source>
</evidence>
<dbReference type="Proteomes" id="UP000015241">
    <property type="component" value="Unassembled WGS sequence"/>
</dbReference>
<dbReference type="HOGENOM" id="CLU_1045973_0_0_1"/>
<reference evidence="1 2" key="1">
    <citation type="journal article" date="2012" name="Science">
        <title>The Paleozoic origin of enzymatic lignin decomposition reconstructed from 31 fungal genomes.</title>
        <authorList>
            <person name="Floudas D."/>
            <person name="Binder M."/>
            <person name="Riley R."/>
            <person name="Barry K."/>
            <person name="Blanchette R.A."/>
            <person name="Henrissat B."/>
            <person name="Martinez A.T."/>
            <person name="Otillar R."/>
            <person name="Spatafora J.W."/>
            <person name="Yadav J.S."/>
            <person name="Aerts A."/>
            <person name="Benoit I."/>
            <person name="Boyd A."/>
            <person name="Carlson A."/>
            <person name="Copeland A."/>
            <person name="Coutinho P.M."/>
            <person name="de Vries R.P."/>
            <person name="Ferreira P."/>
            <person name="Findley K."/>
            <person name="Foster B."/>
            <person name="Gaskell J."/>
            <person name="Glotzer D."/>
            <person name="Gorecki P."/>
            <person name="Heitman J."/>
            <person name="Hesse C."/>
            <person name="Hori C."/>
            <person name="Igarashi K."/>
            <person name="Jurgens J.A."/>
            <person name="Kallen N."/>
            <person name="Kersten P."/>
            <person name="Kohler A."/>
            <person name="Kuees U."/>
            <person name="Kumar T.K.A."/>
            <person name="Kuo A."/>
            <person name="LaButti K."/>
            <person name="Larrondo L.F."/>
            <person name="Lindquist E."/>
            <person name="Ling A."/>
            <person name="Lombard V."/>
            <person name="Lucas S."/>
            <person name="Lundell T."/>
            <person name="Martin R."/>
            <person name="McLaughlin D.J."/>
            <person name="Morgenstern I."/>
            <person name="Morin E."/>
            <person name="Murat C."/>
            <person name="Nagy L.G."/>
            <person name="Nolan M."/>
            <person name="Ohm R.A."/>
            <person name="Patyshakuliyeva A."/>
            <person name="Rokas A."/>
            <person name="Ruiz-Duenas F.J."/>
            <person name="Sabat G."/>
            <person name="Salamov A."/>
            <person name="Samejima M."/>
            <person name="Schmutz J."/>
            <person name="Slot J.C."/>
            <person name="St John F."/>
            <person name="Stenlid J."/>
            <person name="Sun H."/>
            <person name="Sun S."/>
            <person name="Syed K."/>
            <person name="Tsang A."/>
            <person name="Wiebenga A."/>
            <person name="Young D."/>
            <person name="Pisabarro A."/>
            <person name="Eastwood D.C."/>
            <person name="Martin F."/>
            <person name="Cullen D."/>
            <person name="Grigoriev I.V."/>
            <person name="Hibbett D.S."/>
        </authorList>
    </citation>
    <scope>NUCLEOTIDE SEQUENCE</scope>
    <source>
        <strain evidence="2">FP-58527</strain>
    </source>
</reference>
<organism evidence="1 2">
    <name type="scientific">Fomitopsis schrenkii</name>
    <name type="common">Brown rot fungus</name>
    <dbReference type="NCBI Taxonomy" id="2126942"/>
    <lineage>
        <taxon>Eukaryota</taxon>
        <taxon>Fungi</taxon>
        <taxon>Dikarya</taxon>
        <taxon>Basidiomycota</taxon>
        <taxon>Agaricomycotina</taxon>
        <taxon>Agaricomycetes</taxon>
        <taxon>Polyporales</taxon>
        <taxon>Fomitopsis</taxon>
    </lineage>
</organism>
<sequence>MAFRQRVVVNYPISQAPIVKSIIQTEDDPPVTLHMLFVPETREYTPEEVWDASQLEPFDRLPWLFLQTTLHSPPFQPGDLEPPVFHYGWRPNVERLVAYARARQLVVSYGDPSRSSKHHISNILRPEAPLIYDVSVDPVSGMEVMVPKAETEALWPTAPAPEPSDIDLFATMERALPEMTAGLVRDGMLGAWCERVSLALTLRADEGRNYIVSVIRNSQLTVEGGELPTPEEMAQLAEVLGVSGPPRWYVDRDALIWNDLFEDSHS</sequence>
<dbReference type="OrthoDB" id="2784540at2759"/>
<dbReference type="EMBL" id="KE504137">
    <property type="protein sequence ID" value="EPT02133.1"/>
    <property type="molecule type" value="Genomic_DNA"/>
</dbReference>
<evidence type="ECO:0000313" key="1">
    <source>
        <dbReference type="EMBL" id="EPT02133.1"/>
    </source>
</evidence>
<name>S8EBW5_FOMSC</name>
<protein>
    <submittedName>
        <fullName evidence="1">Uncharacterized protein</fullName>
    </submittedName>
</protein>
<dbReference type="AlphaFoldDB" id="S8EBW5"/>